<organism evidence="1 2">
    <name type="scientific">Brassica carinata</name>
    <name type="common">Ethiopian mustard</name>
    <name type="synonym">Abyssinian cabbage</name>
    <dbReference type="NCBI Taxonomy" id="52824"/>
    <lineage>
        <taxon>Eukaryota</taxon>
        <taxon>Viridiplantae</taxon>
        <taxon>Streptophyta</taxon>
        <taxon>Embryophyta</taxon>
        <taxon>Tracheophyta</taxon>
        <taxon>Spermatophyta</taxon>
        <taxon>Magnoliopsida</taxon>
        <taxon>eudicotyledons</taxon>
        <taxon>Gunneridae</taxon>
        <taxon>Pentapetalae</taxon>
        <taxon>rosids</taxon>
        <taxon>malvids</taxon>
        <taxon>Brassicales</taxon>
        <taxon>Brassicaceae</taxon>
        <taxon>Brassiceae</taxon>
        <taxon>Brassica</taxon>
    </lineage>
</organism>
<dbReference type="AlphaFoldDB" id="A0A8X7QZ96"/>
<reference evidence="1 2" key="1">
    <citation type="submission" date="2020-02" db="EMBL/GenBank/DDBJ databases">
        <authorList>
            <person name="Ma Q."/>
            <person name="Huang Y."/>
            <person name="Song X."/>
            <person name="Pei D."/>
        </authorList>
    </citation>
    <scope>NUCLEOTIDE SEQUENCE [LARGE SCALE GENOMIC DNA]</scope>
    <source>
        <strain evidence="1">Sxm20200214</strain>
        <tissue evidence="1">Leaf</tissue>
    </source>
</reference>
<comment type="caution">
    <text evidence="1">The sequence shown here is derived from an EMBL/GenBank/DDBJ whole genome shotgun (WGS) entry which is preliminary data.</text>
</comment>
<dbReference type="Proteomes" id="UP000886595">
    <property type="component" value="Unassembled WGS sequence"/>
</dbReference>
<evidence type="ECO:0000313" key="2">
    <source>
        <dbReference type="Proteomes" id="UP000886595"/>
    </source>
</evidence>
<evidence type="ECO:0008006" key="3">
    <source>
        <dbReference type="Google" id="ProtNLM"/>
    </source>
</evidence>
<gene>
    <name evidence="1" type="ORF">Bca52824_061277</name>
</gene>
<evidence type="ECO:0000313" key="1">
    <source>
        <dbReference type="EMBL" id="KAG2278722.1"/>
    </source>
</evidence>
<protein>
    <recommendedName>
        <fullName evidence="3">RNase H type-1 domain-containing protein</fullName>
    </recommendedName>
</protein>
<proteinExistence type="predicted"/>
<sequence length="168" mass="19234">MLMNHELQKCSPKVSFPRLGWVNCEFAMDWCKKSATVGAAWVVRDSHGWIQEHSRRSFSSISSVLDANLTVFLWVIESITSLKKNKVVFVSEFQDMVDDVVHPSHWPVLQFQASELRVTRVVVRGSLRSVSFIAQSVNNLGLWQSYVDADHPRWLDSLFVDERVPSSL</sequence>
<dbReference type="EMBL" id="JAAMPC010000012">
    <property type="protein sequence ID" value="KAG2278722.1"/>
    <property type="molecule type" value="Genomic_DNA"/>
</dbReference>
<name>A0A8X7QZ96_BRACI</name>
<accession>A0A8X7QZ96</accession>
<keyword evidence="2" id="KW-1185">Reference proteome</keyword>